<dbReference type="EMBL" id="JACNJN010000024">
    <property type="protein sequence ID" value="MBC8333757.1"/>
    <property type="molecule type" value="Genomic_DNA"/>
</dbReference>
<dbReference type="AlphaFoldDB" id="A0A8J6NGM1"/>
<sequence length="62" mass="7042">MKTRAEIEKRLAALKADERLSYPPANVFTNAPLALIQVALKNEVMALTWVLKESEEKKESKE</sequence>
<dbReference type="Proteomes" id="UP000614469">
    <property type="component" value="Unassembled WGS sequence"/>
</dbReference>
<gene>
    <name evidence="1" type="ORF">H8E29_00690</name>
</gene>
<protein>
    <submittedName>
        <fullName evidence="1">Uncharacterized protein</fullName>
    </submittedName>
</protein>
<name>A0A8J6NGM1_9CHLR</name>
<proteinExistence type="predicted"/>
<evidence type="ECO:0000313" key="2">
    <source>
        <dbReference type="Proteomes" id="UP000614469"/>
    </source>
</evidence>
<accession>A0A8J6NGM1</accession>
<comment type="caution">
    <text evidence="1">The sequence shown here is derived from an EMBL/GenBank/DDBJ whole genome shotgun (WGS) entry which is preliminary data.</text>
</comment>
<reference evidence="1 2" key="1">
    <citation type="submission" date="2020-08" db="EMBL/GenBank/DDBJ databases">
        <title>Bridging the membrane lipid divide: bacteria of the FCB group superphylum have the potential to synthesize archaeal ether lipids.</title>
        <authorList>
            <person name="Villanueva L."/>
            <person name="Von Meijenfeldt F.A.B."/>
            <person name="Westbye A.B."/>
            <person name="Yadav S."/>
            <person name="Hopmans E.C."/>
            <person name="Dutilh B.E."/>
            <person name="Sinninghe Damste J.S."/>
        </authorList>
    </citation>
    <scope>NUCLEOTIDE SEQUENCE [LARGE SCALE GENOMIC DNA]</scope>
    <source>
        <strain evidence="1">NIOZ-UU36</strain>
    </source>
</reference>
<organism evidence="1 2">
    <name type="scientific">Candidatus Desulfolinea nitratireducens</name>
    <dbReference type="NCBI Taxonomy" id="2841698"/>
    <lineage>
        <taxon>Bacteria</taxon>
        <taxon>Bacillati</taxon>
        <taxon>Chloroflexota</taxon>
        <taxon>Anaerolineae</taxon>
        <taxon>Anaerolineales</taxon>
        <taxon>Anaerolineales incertae sedis</taxon>
        <taxon>Candidatus Desulfolinea</taxon>
    </lineage>
</organism>
<evidence type="ECO:0000313" key="1">
    <source>
        <dbReference type="EMBL" id="MBC8333757.1"/>
    </source>
</evidence>